<accession>A0A183CEU9</accession>
<dbReference type="AlphaFoldDB" id="A0A183CEU9"/>
<reference evidence="1" key="1">
    <citation type="submission" date="2013-12" db="EMBL/GenBank/DDBJ databases">
        <authorList>
            <person name="Aslett M."/>
        </authorList>
    </citation>
    <scope>NUCLEOTIDE SEQUENCE [LARGE SCALE GENOMIC DNA]</scope>
    <source>
        <strain evidence="1">Lindley</strain>
    </source>
</reference>
<reference evidence="2" key="3">
    <citation type="submission" date="2016-06" db="UniProtKB">
        <authorList>
            <consortium name="WormBaseParasite"/>
        </authorList>
    </citation>
    <scope>IDENTIFICATION</scope>
</reference>
<keyword evidence="1" id="KW-1185">Reference proteome</keyword>
<name>A0A183CEU9_GLOPA</name>
<organism evidence="1 2">
    <name type="scientific">Globodera pallida</name>
    <name type="common">Potato cyst nematode worm</name>
    <name type="synonym">Heterodera pallida</name>
    <dbReference type="NCBI Taxonomy" id="36090"/>
    <lineage>
        <taxon>Eukaryota</taxon>
        <taxon>Metazoa</taxon>
        <taxon>Ecdysozoa</taxon>
        <taxon>Nematoda</taxon>
        <taxon>Chromadorea</taxon>
        <taxon>Rhabditida</taxon>
        <taxon>Tylenchina</taxon>
        <taxon>Tylenchomorpha</taxon>
        <taxon>Tylenchoidea</taxon>
        <taxon>Heteroderidae</taxon>
        <taxon>Heteroderinae</taxon>
        <taxon>Globodera</taxon>
    </lineage>
</organism>
<dbReference type="WBParaSite" id="GPLIN_001140400">
    <property type="protein sequence ID" value="GPLIN_001140400"/>
    <property type="gene ID" value="GPLIN_001140400"/>
</dbReference>
<evidence type="ECO:0000313" key="1">
    <source>
        <dbReference type="Proteomes" id="UP000050741"/>
    </source>
</evidence>
<dbReference type="Proteomes" id="UP000050741">
    <property type="component" value="Unassembled WGS sequence"/>
</dbReference>
<reference evidence="1" key="2">
    <citation type="submission" date="2014-05" db="EMBL/GenBank/DDBJ databases">
        <title>The genome and life-stage specific transcriptomes of Globodera pallida elucidate key aspects of plant parasitism by a cyst nematode.</title>
        <authorList>
            <person name="Cotton J.A."/>
            <person name="Lilley C.J."/>
            <person name="Jones L.M."/>
            <person name="Kikuchi T."/>
            <person name="Reid A.J."/>
            <person name="Thorpe P."/>
            <person name="Tsai I.J."/>
            <person name="Beasley H."/>
            <person name="Blok V."/>
            <person name="Cock P.J.A."/>
            <person name="Van den Akker S.E."/>
            <person name="Holroyd N."/>
            <person name="Hunt M."/>
            <person name="Mantelin S."/>
            <person name="Naghra H."/>
            <person name="Pain A."/>
            <person name="Palomares-Rius J.E."/>
            <person name="Zarowiecki M."/>
            <person name="Berriman M."/>
            <person name="Jones J.T."/>
            <person name="Urwin P.E."/>
        </authorList>
    </citation>
    <scope>NUCLEOTIDE SEQUENCE [LARGE SCALE GENOMIC DNA]</scope>
    <source>
        <strain evidence="1">Lindley</strain>
    </source>
</reference>
<proteinExistence type="predicted"/>
<protein>
    <submittedName>
        <fullName evidence="2">Uncharacterized protein</fullName>
    </submittedName>
</protein>
<sequence>MKEAAAAILSDPPVIGSYETTDTFIPPFLPNSVVDSSSIPAINCEKSEHLNDFVRILYSLRLENSKVLRKTGQNQLVFNLSDLLTDESEWDAIERPLDDVQLGLAQENLIPTKMGKRGCVTLDMVHNCQQKAAREFIGERNIFKPKTKF</sequence>
<evidence type="ECO:0000313" key="2">
    <source>
        <dbReference type="WBParaSite" id="GPLIN_001140400"/>
    </source>
</evidence>